<name>A0A1B2HCU0_9PSEU</name>
<dbReference type="Proteomes" id="UP000093053">
    <property type="component" value="Chromosome"/>
</dbReference>
<gene>
    <name evidence="2" type="ORF">BBK82_05085</name>
</gene>
<feature type="region of interest" description="Disordered" evidence="1">
    <location>
        <begin position="75"/>
        <end position="94"/>
    </location>
</feature>
<dbReference type="KEGG" id="led:BBK82_05085"/>
<evidence type="ECO:0000313" key="3">
    <source>
        <dbReference type="Proteomes" id="UP000093053"/>
    </source>
</evidence>
<organism evidence="2 3">
    <name type="scientific">Lentzea guizhouensis</name>
    <dbReference type="NCBI Taxonomy" id="1586287"/>
    <lineage>
        <taxon>Bacteria</taxon>
        <taxon>Bacillati</taxon>
        <taxon>Actinomycetota</taxon>
        <taxon>Actinomycetes</taxon>
        <taxon>Pseudonocardiales</taxon>
        <taxon>Pseudonocardiaceae</taxon>
        <taxon>Lentzea</taxon>
    </lineage>
</organism>
<evidence type="ECO:0000256" key="1">
    <source>
        <dbReference type="SAM" id="MobiDB-lite"/>
    </source>
</evidence>
<dbReference type="EMBL" id="CP016793">
    <property type="protein sequence ID" value="ANZ35547.1"/>
    <property type="molecule type" value="Genomic_DNA"/>
</dbReference>
<sequence>MTTSPQQHGLDWDKRRQAALTYPCRVPYCQRPEGQECVDPRGTPLLTQPAHPVREQDAAAIAGTQPAFLLVDIPEPPDDPPPKPAAARGPAAKHRSSCNHCGARLLWATTRSNGVRMPLDAEPSPERGNVLVTEERGVLMAAVVGRKSLAAAMRAAGQHLHLHHGVTCPDRSRWHRRADRTRT</sequence>
<dbReference type="RefSeq" id="WP_065913957.1">
    <property type="nucleotide sequence ID" value="NZ_CP016793.1"/>
</dbReference>
<proteinExistence type="predicted"/>
<dbReference type="STRING" id="1586287.BBK82_05085"/>
<keyword evidence="3" id="KW-1185">Reference proteome</keyword>
<protein>
    <submittedName>
        <fullName evidence="2">Uncharacterized protein</fullName>
    </submittedName>
</protein>
<dbReference type="AlphaFoldDB" id="A0A1B2HCU0"/>
<evidence type="ECO:0000313" key="2">
    <source>
        <dbReference type="EMBL" id="ANZ35547.1"/>
    </source>
</evidence>
<accession>A0A1B2HCU0</accession>
<reference evidence="2 3" key="1">
    <citation type="submission" date="2016-07" db="EMBL/GenBank/DDBJ databases">
        <title>Complete genome sequence of the Lentzea guizhouensis DHS C013.</title>
        <authorList>
            <person name="Cao C."/>
        </authorList>
    </citation>
    <scope>NUCLEOTIDE SEQUENCE [LARGE SCALE GENOMIC DNA]</scope>
    <source>
        <strain evidence="2 3">DHS C013</strain>
    </source>
</reference>